<evidence type="ECO:0000313" key="3">
    <source>
        <dbReference type="Proteomes" id="UP000094412"/>
    </source>
</evidence>
<reference evidence="2 3" key="1">
    <citation type="submission" date="2016-08" db="EMBL/GenBank/DDBJ databases">
        <title>Whole genome sequence of Mesorhizobium sp. strain UASWS1009 isolated from industrial sewage.</title>
        <authorList>
            <person name="Crovadore J."/>
            <person name="Calmin G."/>
            <person name="Chablais R."/>
            <person name="Cochard B."/>
            <person name="Lefort F."/>
        </authorList>
    </citation>
    <scope>NUCLEOTIDE SEQUENCE [LARGE SCALE GENOMIC DNA]</scope>
    <source>
        <strain evidence="2 3">UASWS1009</strain>
    </source>
</reference>
<evidence type="ECO:0000313" key="2">
    <source>
        <dbReference type="EMBL" id="OCX19992.1"/>
    </source>
</evidence>
<keyword evidence="3" id="KW-1185">Reference proteome</keyword>
<organism evidence="2 3">
    <name type="scientific">Mesorhizobium hungaricum</name>
    <dbReference type="NCBI Taxonomy" id="1566387"/>
    <lineage>
        <taxon>Bacteria</taxon>
        <taxon>Pseudomonadati</taxon>
        <taxon>Pseudomonadota</taxon>
        <taxon>Alphaproteobacteria</taxon>
        <taxon>Hyphomicrobiales</taxon>
        <taxon>Phyllobacteriaceae</taxon>
        <taxon>Mesorhizobium</taxon>
    </lineage>
</organism>
<dbReference type="EMBL" id="MDEO01000030">
    <property type="protein sequence ID" value="OCX19992.1"/>
    <property type="molecule type" value="Genomic_DNA"/>
</dbReference>
<evidence type="ECO:0000256" key="1">
    <source>
        <dbReference type="SAM" id="MobiDB-lite"/>
    </source>
</evidence>
<proteinExistence type="predicted"/>
<accession>A0A1C2DZ15</accession>
<protein>
    <submittedName>
        <fullName evidence="2">Uncharacterized protein</fullName>
    </submittedName>
</protein>
<comment type="caution">
    <text evidence="2">The sequence shown here is derived from an EMBL/GenBank/DDBJ whole genome shotgun (WGS) entry which is preliminary data.</text>
</comment>
<dbReference type="Proteomes" id="UP000094412">
    <property type="component" value="Unassembled WGS sequence"/>
</dbReference>
<sequence length="77" mass="8456">MFHSSGGPTPGKLVKFKKPHAIRADKQKLAKVATPARRPNFPCLCEAGRGIRAAEGNASKRRRKAWLNDEMSEKPAS</sequence>
<name>A0A1C2DZ15_9HYPH</name>
<feature type="region of interest" description="Disordered" evidence="1">
    <location>
        <begin position="55"/>
        <end position="77"/>
    </location>
</feature>
<dbReference type="AlphaFoldDB" id="A0A1C2DZ15"/>
<gene>
    <name evidence="2" type="ORF">QV13_10410</name>
</gene>